<feature type="compositionally biased region" description="Polar residues" evidence="3">
    <location>
        <begin position="1"/>
        <end position="27"/>
    </location>
</feature>
<dbReference type="InterPro" id="IPR035974">
    <property type="entry name" value="Rap/Ran-GAP_sf"/>
</dbReference>
<feature type="compositionally biased region" description="Polar residues" evidence="3">
    <location>
        <begin position="1415"/>
        <end position="1427"/>
    </location>
</feature>
<feature type="region of interest" description="Disordered" evidence="3">
    <location>
        <begin position="639"/>
        <end position="674"/>
    </location>
</feature>
<dbReference type="InterPro" id="IPR050989">
    <property type="entry name" value="Rap1_Ran_GAP"/>
</dbReference>
<feature type="compositionally biased region" description="Basic and acidic residues" evidence="3">
    <location>
        <begin position="224"/>
        <end position="233"/>
    </location>
</feature>
<dbReference type="InterPro" id="IPR000331">
    <property type="entry name" value="Rap/Ran_GAP_dom"/>
</dbReference>
<feature type="region of interest" description="Disordered" evidence="3">
    <location>
        <begin position="1383"/>
        <end position="1448"/>
    </location>
</feature>
<feature type="compositionally biased region" description="Basic residues" evidence="3">
    <location>
        <begin position="383"/>
        <end position="396"/>
    </location>
</feature>
<feature type="compositionally biased region" description="Basic and acidic residues" evidence="3">
    <location>
        <begin position="268"/>
        <end position="286"/>
    </location>
</feature>
<dbReference type="EMBL" id="JAKKPZ010000042">
    <property type="protein sequence ID" value="KAI1707194.1"/>
    <property type="molecule type" value="Genomic_DNA"/>
</dbReference>
<gene>
    <name evidence="5" type="ORF">DdX_12572</name>
</gene>
<dbReference type="Pfam" id="PF02145">
    <property type="entry name" value="Rap_GAP"/>
    <property type="match status" value="1"/>
</dbReference>
<evidence type="ECO:0000259" key="4">
    <source>
        <dbReference type="PROSITE" id="PS50085"/>
    </source>
</evidence>
<feature type="region of interest" description="Disordered" evidence="3">
    <location>
        <begin position="49"/>
        <end position="80"/>
    </location>
</feature>
<keyword evidence="2" id="KW-0175">Coiled coil</keyword>
<feature type="coiled-coil region" evidence="2">
    <location>
        <begin position="1513"/>
        <end position="1575"/>
    </location>
</feature>
<name>A0AAD4MXH9_9BILA</name>
<feature type="compositionally biased region" description="Polar residues" evidence="3">
    <location>
        <begin position="1581"/>
        <end position="1596"/>
    </location>
</feature>
<feature type="region of interest" description="Disordered" evidence="3">
    <location>
        <begin position="324"/>
        <end position="406"/>
    </location>
</feature>
<comment type="caution">
    <text evidence="5">The sequence shown here is derived from an EMBL/GenBank/DDBJ whole genome shotgun (WGS) entry which is preliminary data.</text>
</comment>
<dbReference type="GO" id="GO:0051056">
    <property type="term" value="P:regulation of small GTPase mediated signal transduction"/>
    <property type="evidence" value="ECO:0007669"/>
    <property type="project" value="InterPro"/>
</dbReference>
<dbReference type="Pfam" id="PF21022">
    <property type="entry name" value="Rap-GAP_dimer"/>
    <property type="match status" value="1"/>
</dbReference>
<feature type="region of interest" description="Disordered" evidence="3">
    <location>
        <begin position="466"/>
        <end position="578"/>
    </location>
</feature>
<feature type="compositionally biased region" description="Polar residues" evidence="3">
    <location>
        <begin position="1278"/>
        <end position="1302"/>
    </location>
</feature>
<dbReference type="Gene3D" id="3.40.50.11210">
    <property type="entry name" value="Rap/Ran-GAP"/>
    <property type="match status" value="1"/>
</dbReference>
<evidence type="ECO:0000256" key="3">
    <source>
        <dbReference type="SAM" id="MobiDB-lite"/>
    </source>
</evidence>
<dbReference type="PANTHER" id="PTHR15711:SF32">
    <property type="entry name" value="RAP GTPASE ACTIVATING PROTEIN 1, ISOFORM H"/>
    <property type="match status" value="1"/>
</dbReference>
<organism evidence="5 6">
    <name type="scientific">Ditylenchus destructor</name>
    <dbReference type="NCBI Taxonomy" id="166010"/>
    <lineage>
        <taxon>Eukaryota</taxon>
        <taxon>Metazoa</taxon>
        <taxon>Ecdysozoa</taxon>
        <taxon>Nematoda</taxon>
        <taxon>Chromadorea</taxon>
        <taxon>Rhabditida</taxon>
        <taxon>Tylenchina</taxon>
        <taxon>Tylenchomorpha</taxon>
        <taxon>Sphaerularioidea</taxon>
        <taxon>Anguinidae</taxon>
        <taxon>Anguininae</taxon>
        <taxon>Ditylenchus</taxon>
    </lineage>
</organism>
<keyword evidence="6" id="KW-1185">Reference proteome</keyword>
<feature type="compositionally biased region" description="Polar residues" evidence="3">
    <location>
        <begin position="509"/>
        <end position="520"/>
    </location>
</feature>
<feature type="region of interest" description="Disordered" evidence="3">
    <location>
        <begin position="1577"/>
        <end position="1635"/>
    </location>
</feature>
<feature type="domain" description="Rap-GAP" evidence="4">
    <location>
        <begin position="993"/>
        <end position="1209"/>
    </location>
</feature>
<dbReference type="Proteomes" id="UP001201812">
    <property type="component" value="Unassembled WGS sequence"/>
</dbReference>
<accession>A0AAD4MXH9</accession>
<feature type="compositionally biased region" description="Polar residues" evidence="3">
    <location>
        <begin position="482"/>
        <end position="501"/>
    </location>
</feature>
<feature type="compositionally biased region" description="Polar residues" evidence="3">
    <location>
        <begin position="566"/>
        <end position="578"/>
    </location>
</feature>
<feature type="compositionally biased region" description="Polar residues" evidence="3">
    <location>
        <begin position="340"/>
        <end position="371"/>
    </location>
</feature>
<dbReference type="GO" id="GO:0005737">
    <property type="term" value="C:cytoplasm"/>
    <property type="evidence" value="ECO:0007669"/>
    <property type="project" value="TreeGrafter"/>
</dbReference>
<evidence type="ECO:0000256" key="1">
    <source>
        <dbReference type="ARBA" id="ARBA00022468"/>
    </source>
</evidence>
<dbReference type="PANTHER" id="PTHR15711">
    <property type="entry name" value="RAP GTPASE-ACTIVATING PROTEIN"/>
    <property type="match status" value="1"/>
</dbReference>
<feature type="compositionally biased region" description="Polar residues" evidence="3">
    <location>
        <begin position="1321"/>
        <end position="1330"/>
    </location>
</feature>
<dbReference type="PROSITE" id="PS50085">
    <property type="entry name" value="RAPGAP"/>
    <property type="match status" value="1"/>
</dbReference>
<keyword evidence="1" id="KW-0343">GTPase activation</keyword>
<evidence type="ECO:0000313" key="5">
    <source>
        <dbReference type="EMBL" id="KAI1707194.1"/>
    </source>
</evidence>
<evidence type="ECO:0000313" key="6">
    <source>
        <dbReference type="Proteomes" id="UP001201812"/>
    </source>
</evidence>
<dbReference type="Gene3D" id="6.10.140.210">
    <property type="match status" value="1"/>
</dbReference>
<feature type="region of interest" description="Disordered" evidence="3">
    <location>
        <begin position="1"/>
        <end position="30"/>
    </location>
</feature>
<sequence>MTSSATQIPSSYSGLASPSRIPNNSLDAAQFGQRRRPNFFYFFNNPTAASSSGTSEGHHPIPKPNSQLQESQRSKISPEIKVQAQQLDVESLYRDHRNRPLPVPIPAQSRPQTVCWYQRPEESSEGSPGEDNVYICPEAPSSAGLPGLSGEDLKNLPVWTSKTLRYIDESPTPCTPNDTLNIKDHIAIKDYLKTEVMDPEPHREDQNSKVSRVSGADPVFPSALDDHRGHSSRDPAQSNPEMPGGIPILRHPILSPAKQKTYAAPEPPHLREKETKTAIDPRENALPEGKVRYRSVRLREAAKGAARRRFRLSDMFDAFQRNMDQEEEQVRPQVLDPRILSQTPSQPNTQDPKTTATSESSTNPGKATSWKSVDREDYERQVRNVKLRNRPKHPPPCRRFESTTPAPLSLNIPASAIRTLEASGTPVESRAALDSRLQARRSEFFPGAEFRRVRPMTEYFESKVQRSLGSPVEASRPPTLIPPSTSTGSSINDSGIQSGAQSPACLSEASKSARSASDPNPVTPSPEASPETHLRSEVGTPQKSHLDKAKSANFLRRRPVSLMETRPTTSSIVKNVNGSPVSAKLNPILETHLDNTQPNPAQDRLRHSVYFGSESQISSGPQKSRPSIFGRRLRAKSRPESIAVDSFAHQSKTASADPEDCSNPSEAQTSRSKAKSATASFISSLFGGLARKKSQDSGLAGGARLSTDQFHFIQKPSQEAKGPEKVENGSIAAGIGKPLLEAGMSLAGPTEDPGKLQGSWISEPMKSEVSGCGASGGLFKRNTATSYRRAQRQQLLALKQQQKETESKAKEKVSTEIRVIDPNQKNGAVKDNRRTRSCIKEVLSRNGPYPQIVLPGTGGFWMDGISSCTISVDDDLVVGGPQSVSNSCARFKLELDDTCYAYRRHFIGREHHNFYGLDSNLGPLILSVRTEVVSSQDHFRIILRTRQGTVHEMIPASALGDKPSASRMVRLLCDEVSTERFFPIAFPGGSEMILQYDEHVITDTYKFGVVYQKFGQTTEEELFGNATSNEAFDEFLSILGDRIELSGFNGYRGGLDTCHGQTGTESVHTRFRHKEVMFHVSTFLPYTVGDTQQLQRKRHIGNDIVAIVFQEQNTPFSPDMIASNFLHAYIVVQPIDPGTDKTRYRVSVTARDDVPFFGPTLPAPSIFRKGQDFRNFVLTKLINAELAAYKAEKFSKLAERTRSSLLDGLYANLKERAQFYGMAFLESTDPSVAGHANGHVAQPVTSSSLGLFHSVKKAFSGRSRSVSQDISQHGYHNGHSQPSNNSRFSMATIGDHQNQGLVSSPAGFRSSMGSSNGNGSQHITALTSSPRRFGVNNGERAPDSCSSSSGSSRGSGFKKGKSILDDTFNIERTHPNMNYCRNVTGNSSGSDHPEGQHPQMQARVSGGARRLIVSRHSSAKSIEQQFGSPRVDDEHHLKSPRSLTTASGGHHIEWDLSSVDNEDLDDHLDDDLHRSAREHDSDTGMESMSSTDMQASCSFCSGGETSSSSFLVLTRFLARLDELVIDVDRLKTEKQDLLRQNVTCKTDIKNLKQRQSLLTTELDKANDEIQRLRKLLKRPSDGSSDLSNCSTGSSQLRPDRPLLLFGNPPESRRPGNGVSVNAPEPPEPFHVFSSQ</sequence>
<protein>
    <submittedName>
        <fullName evidence="5">Rap/ran-GAP domain-containing protein</fullName>
    </submittedName>
</protein>
<dbReference type="GO" id="GO:0005096">
    <property type="term" value="F:GTPase activator activity"/>
    <property type="evidence" value="ECO:0007669"/>
    <property type="project" value="UniProtKB-KW"/>
</dbReference>
<feature type="compositionally biased region" description="Basic and acidic residues" evidence="3">
    <location>
        <begin position="372"/>
        <end position="382"/>
    </location>
</feature>
<feature type="region of interest" description="Disordered" evidence="3">
    <location>
        <begin position="196"/>
        <end position="286"/>
    </location>
</feature>
<dbReference type="FunFam" id="3.40.50.11210:FF:000001">
    <property type="entry name" value="Ral GTPase-activating protein subunit alpha-1 isoform 1"/>
    <property type="match status" value="1"/>
</dbReference>
<feature type="compositionally biased region" description="Basic and acidic residues" evidence="3">
    <location>
        <begin position="196"/>
        <end position="207"/>
    </location>
</feature>
<feature type="compositionally biased region" description="Low complexity" evidence="3">
    <location>
        <begin position="1344"/>
        <end position="1355"/>
    </location>
</feature>
<feature type="compositionally biased region" description="Low complexity" evidence="3">
    <location>
        <begin position="1310"/>
        <end position="1320"/>
    </location>
</feature>
<reference evidence="5" key="1">
    <citation type="submission" date="2022-01" db="EMBL/GenBank/DDBJ databases">
        <title>Genome Sequence Resource for Two Populations of Ditylenchus destructor, the Migratory Endoparasitic Phytonematode.</title>
        <authorList>
            <person name="Zhang H."/>
            <person name="Lin R."/>
            <person name="Xie B."/>
        </authorList>
    </citation>
    <scope>NUCLEOTIDE SEQUENCE</scope>
    <source>
        <strain evidence="5">BazhouSP</strain>
    </source>
</reference>
<evidence type="ECO:0000256" key="2">
    <source>
        <dbReference type="SAM" id="Coils"/>
    </source>
</evidence>
<feature type="region of interest" description="Disordered" evidence="3">
    <location>
        <begin position="1266"/>
        <end position="1361"/>
    </location>
</feature>
<dbReference type="SUPFAM" id="SSF111347">
    <property type="entry name" value="Rap/Ran-GAP"/>
    <property type="match status" value="1"/>
</dbReference>
<proteinExistence type="predicted"/>